<dbReference type="Pfam" id="PF13806">
    <property type="entry name" value="Rieske_2"/>
    <property type="match status" value="1"/>
</dbReference>
<evidence type="ECO:0000256" key="3">
    <source>
        <dbReference type="ARBA" id="ARBA00023002"/>
    </source>
</evidence>
<dbReference type="GO" id="GO:0046872">
    <property type="term" value="F:metal ion binding"/>
    <property type="evidence" value="ECO:0007669"/>
    <property type="project" value="UniProtKB-KW"/>
</dbReference>
<evidence type="ECO:0000256" key="5">
    <source>
        <dbReference type="ARBA" id="ARBA00023014"/>
    </source>
</evidence>
<dbReference type="SUPFAM" id="SSF50022">
    <property type="entry name" value="ISP domain"/>
    <property type="match status" value="1"/>
</dbReference>
<reference evidence="8 9" key="1">
    <citation type="journal article" date="2016" name="Syst. Appl. Microbiol.">
        <title>Vibrio bivalvicida sp. nov., a novel larval pathogen for bivalve molluscs reared in a hatchery.</title>
        <authorList>
            <person name="Dubert J."/>
            <person name="Romalde J.L."/>
            <person name="Prado S."/>
            <person name="Barja J.L."/>
        </authorList>
    </citation>
    <scope>NUCLEOTIDE SEQUENCE [LARGE SCALE GENOMIC DNA]</scope>
    <source>
        <strain evidence="8 9">605</strain>
    </source>
</reference>
<evidence type="ECO:0000256" key="1">
    <source>
        <dbReference type="ARBA" id="ARBA00022714"/>
    </source>
</evidence>
<dbReference type="GO" id="GO:0042128">
    <property type="term" value="P:nitrate assimilation"/>
    <property type="evidence" value="ECO:0007669"/>
    <property type="project" value="UniProtKB-KW"/>
</dbReference>
<dbReference type="Gene3D" id="2.102.10.10">
    <property type="entry name" value="Rieske [2Fe-2S] iron-sulphur domain"/>
    <property type="match status" value="1"/>
</dbReference>
<evidence type="ECO:0000256" key="4">
    <source>
        <dbReference type="ARBA" id="ARBA00023004"/>
    </source>
</evidence>
<gene>
    <name evidence="8" type="ORF">APB76_18385</name>
</gene>
<evidence type="ECO:0000256" key="2">
    <source>
        <dbReference type="ARBA" id="ARBA00022723"/>
    </source>
</evidence>
<keyword evidence="5" id="KW-0411">Iron-sulfur</keyword>
<keyword evidence="1" id="KW-0001">2Fe-2S</keyword>
<dbReference type="PROSITE" id="PS51300">
    <property type="entry name" value="NIRD"/>
    <property type="match status" value="1"/>
</dbReference>
<evidence type="ECO:0000259" key="7">
    <source>
        <dbReference type="PROSITE" id="PS51296"/>
    </source>
</evidence>
<dbReference type="NCBIfam" id="TIGR02378">
    <property type="entry name" value="nirD_assim_sml"/>
    <property type="match status" value="1"/>
</dbReference>
<evidence type="ECO:0000313" key="9">
    <source>
        <dbReference type="Proteomes" id="UP000078406"/>
    </source>
</evidence>
<dbReference type="PANTHER" id="PTHR40562:SF1">
    <property type="entry name" value="NITRITE REDUCTASE (NADH) SMALL SUBUNIT"/>
    <property type="match status" value="1"/>
</dbReference>
<sequence length="109" mass="11901">MEIAEKLKICRLSDLSPYQGRGALIDGEQVALFHIPNQGVFAIQNWDPIGKAFVLCRGIVGDIDGELCVASPLYKQHFNLSSGVCVEEPTIKLTVYPVEVEQGVVTLSL</sequence>
<dbReference type="GO" id="GO:0051537">
    <property type="term" value="F:2 iron, 2 sulfur cluster binding"/>
    <property type="evidence" value="ECO:0007669"/>
    <property type="project" value="UniProtKB-KW"/>
</dbReference>
<organism evidence="8 9">
    <name type="scientific">Vibrio bivalvicida</name>
    <dbReference type="NCBI Taxonomy" id="1276888"/>
    <lineage>
        <taxon>Bacteria</taxon>
        <taxon>Pseudomonadati</taxon>
        <taxon>Pseudomonadota</taxon>
        <taxon>Gammaproteobacteria</taxon>
        <taxon>Vibrionales</taxon>
        <taxon>Vibrionaceae</taxon>
        <taxon>Vibrio</taxon>
        <taxon>Vibrio oreintalis group</taxon>
    </lineage>
</organism>
<dbReference type="Proteomes" id="UP000078406">
    <property type="component" value="Unassembled WGS sequence"/>
</dbReference>
<dbReference type="PROSITE" id="PS51296">
    <property type="entry name" value="RIESKE"/>
    <property type="match status" value="1"/>
</dbReference>
<dbReference type="EMBL" id="LLEI02000064">
    <property type="protein sequence ID" value="OAJ92655.1"/>
    <property type="molecule type" value="Genomic_DNA"/>
</dbReference>
<keyword evidence="2" id="KW-0479">Metal-binding</keyword>
<keyword evidence="3" id="KW-0560">Oxidoreductase</keyword>
<dbReference type="RefSeq" id="WP_054962258.1">
    <property type="nucleotide sequence ID" value="NZ_LLEI02000064.1"/>
</dbReference>
<evidence type="ECO:0000256" key="6">
    <source>
        <dbReference type="ARBA" id="ARBA00023063"/>
    </source>
</evidence>
<evidence type="ECO:0000313" key="8">
    <source>
        <dbReference type="EMBL" id="OAJ92655.1"/>
    </source>
</evidence>
<dbReference type="CDD" id="cd03529">
    <property type="entry name" value="Rieske_NirD"/>
    <property type="match status" value="1"/>
</dbReference>
<name>A0A177XWK6_9VIBR</name>
<dbReference type="PANTHER" id="PTHR40562">
    <property type="match status" value="1"/>
</dbReference>
<dbReference type="GO" id="GO:0008942">
    <property type="term" value="F:nitrite reductase [NAD(P)H] activity"/>
    <property type="evidence" value="ECO:0007669"/>
    <property type="project" value="InterPro"/>
</dbReference>
<feature type="domain" description="Rieske" evidence="7">
    <location>
        <begin position="7"/>
        <end position="107"/>
    </location>
</feature>
<dbReference type="InterPro" id="IPR017941">
    <property type="entry name" value="Rieske_2Fe-2S"/>
</dbReference>
<dbReference type="InterPro" id="IPR012748">
    <property type="entry name" value="Rieske-like_NirD"/>
</dbReference>
<comment type="caution">
    <text evidence="8">The sequence shown here is derived from an EMBL/GenBank/DDBJ whole genome shotgun (WGS) entry which is preliminary data.</text>
</comment>
<dbReference type="AlphaFoldDB" id="A0A177XWK6"/>
<protein>
    <submittedName>
        <fullName evidence="8">Nitrite reductase small subunit</fullName>
    </submittedName>
</protein>
<dbReference type="InterPro" id="IPR036922">
    <property type="entry name" value="Rieske_2Fe-2S_sf"/>
</dbReference>
<dbReference type="InterPro" id="IPR017881">
    <property type="entry name" value="NirD"/>
</dbReference>
<accession>A0A177XWK6</accession>
<proteinExistence type="predicted"/>
<keyword evidence="6" id="KW-0534">Nitrate assimilation</keyword>
<keyword evidence="4" id="KW-0408">Iron</keyword>